<dbReference type="InterPro" id="IPR018608">
    <property type="entry name" value="Gti1/Pac2"/>
</dbReference>
<feature type="region of interest" description="Disordered" evidence="1">
    <location>
        <begin position="316"/>
        <end position="345"/>
    </location>
</feature>
<sequence>MMQEPTCVNVRIQSTADAHIIFHAVAIGYIPMIHRRLDTDERKEVRSGCVYVWEERNADAEATGMGIERWTDGYKWGPSRVRDEFLFYHQRDQDEDGAEGSRRGRGGVTRRRSSLTGQGSSDAFSHRVPTHAAPSSDGERLIKQTYSVLVHPRGTPAAATQRKWHLTAYFSQATVEGLRSVREVPALARVDVPAGAYKSARVKQQKKREDGADGRSSIRNTASSSFRLDDPVERYDHSAPTRYSPYHSPPHVHSHLHSHSYSHSYSHSQSPSAFAYMALPAVQPPLTNSGQVYGQIVSSPSSPFFSESRGLPLAGPSQCNPMNGIQLPPPTPNPDFTSASRTRPLYDERALEQLSKNAFK</sequence>
<feature type="compositionally biased region" description="Basic and acidic residues" evidence="1">
    <location>
        <begin position="227"/>
        <end position="239"/>
    </location>
</feature>
<accession>A0A067M6D7</accession>
<feature type="compositionally biased region" description="Polar residues" evidence="1">
    <location>
        <begin position="217"/>
        <end position="226"/>
    </location>
</feature>
<dbReference type="AlphaFoldDB" id="A0A067M6D7"/>
<evidence type="ECO:0000313" key="2">
    <source>
        <dbReference type="EMBL" id="KDQ10265.1"/>
    </source>
</evidence>
<reference evidence="3" key="1">
    <citation type="journal article" date="2014" name="Proc. Natl. Acad. Sci. U.S.A.">
        <title>Extensive sampling of basidiomycete genomes demonstrates inadequacy of the white-rot/brown-rot paradigm for wood decay fungi.</title>
        <authorList>
            <person name="Riley R."/>
            <person name="Salamov A.A."/>
            <person name="Brown D.W."/>
            <person name="Nagy L.G."/>
            <person name="Floudas D."/>
            <person name="Held B.W."/>
            <person name="Levasseur A."/>
            <person name="Lombard V."/>
            <person name="Morin E."/>
            <person name="Otillar R."/>
            <person name="Lindquist E.A."/>
            <person name="Sun H."/>
            <person name="LaButti K.M."/>
            <person name="Schmutz J."/>
            <person name="Jabbour D."/>
            <person name="Luo H."/>
            <person name="Baker S.E."/>
            <person name="Pisabarro A.G."/>
            <person name="Walton J.D."/>
            <person name="Blanchette R.A."/>
            <person name="Henrissat B."/>
            <person name="Martin F."/>
            <person name="Cullen D."/>
            <person name="Hibbett D.S."/>
            <person name="Grigoriev I.V."/>
        </authorList>
    </citation>
    <scope>NUCLEOTIDE SEQUENCE [LARGE SCALE GENOMIC DNA]</scope>
    <source>
        <strain evidence="3">FD-172 SS1</strain>
    </source>
</reference>
<dbReference type="EMBL" id="KL198069">
    <property type="protein sequence ID" value="KDQ10265.1"/>
    <property type="molecule type" value="Genomic_DNA"/>
</dbReference>
<evidence type="ECO:0000256" key="1">
    <source>
        <dbReference type="SAM" id="MobiDB-lite"/>
    </source>
</evidence>
<dbReference type="PANTHER" id="PTHR28027">
    <property type="entry name" value="TRANSCRIPTIONAL REGULATOR MIT1"/>
    <property type="match status" value="1"/>
</dbReference>
<feature type="compositionally biased region" description="Basic residues" evidence="1">
    <location>
        <begin position="250"/>
        <end position="260"/>
    </location>
</feature>
<feature type="compositionally biased region" description="Basic residues" evidence="1">
    <location>
        <begin position="103"/>
        <end position="113"/>
    </location>
</feature>
<keyword evidence="3" id="KW-1185">Reference proteome</keyword>
<dbReference type="GO" id="GO:0003677">
    <property type="term" value="F:DNA binding"/>
    <property type="evidence" value="ECO:0007669"/>
    <property type="project" value="TreeGrafter"/>
</dbReference>
<dbReference type="InParanoid" id="A0A067M6D7"/>
<dbReference type="Pfam" id="PF09729">
    <property type="entry name" value="Gti1_Pac2"/>
    <property type="match status" value="1"/>
</dbReference>
<organism evidence="2 3">
    <name type="scientific">Botryobasidium botryosum (strain FD-172 SS1)</name>
    <dbReference type="NCBI Taxonomy" id="930990"/>
    <lineage>
        <taxon>Eukaryota</taxon>
        <taxon>Fungi</taxon>
        <taxon>Dikarya</taxon>
        <taxon>Basidiomycota</taxon>
        <taxon>Agaricomycotina</taxon>
        <taxon>Agaricomycetes</taxon>
        <taxon>Cantharellales</taxon>
        <taxon>Botryobasidiaceae</taxon>
        <taxon>Botryobasidium</taxon>
    </lineage>
</organism>
<evidence type="ECO:0008006" key="4">
    <source>
        <dbReference type="Google" id="ProtNLM"/>
    </source>
</evidence>
<dbReference type="Proteomes" id="UP000027195">
    <property type="component" value="Unassembled WGS sequence"/>
</dbReference>
<dbReference type="PANTHER" id="PTHR28027:SF1">
    <property type="entry name" value="CAMP INDEPENDENT REGULATORY PROTEIN (AFU_ORTHOLOGUE AFUA_3G09640)"/>
    <property type="match status" value="1"/>
</dbReference>
<evidence type="ECO:0000313" key="3">
    <source>
        <dbReference type="Proteomes" id="UP000027195"/>
    </source>
</evidence>
<protein>
    <recommendedName>
        <fullName evidence="4">cAMP-independent regulatory protein pac2</fullName>
    </recommendedName>
</protein>
<gene>
    <name evidence="2" type="ORF">BOTBODRAFT_178295</name>
</gene>
<dbReference type="OrthoDB" id="5572844at2759"/>
<dbReference type="HOGENOM" id="CLU_028895_2_0_1"/>
<name>A0A067M6D7_BOTB1</name>
<feature type="region of interest" description="Disordered" evidence="1">
    <location>
        <begin position="197"/>
        <end position="264"/>
    </location>
</feature>
<proteinExistence type="predicted"/>
<feature type="region of interest" description="Disordered" evidence="1">
    <location>
        <begin position="92"/>
        <end position="139"/>
    </location>
</feature>